<dbReference type="Pfam" id="PF00069">
    <property type="entry name" value="Pkinase"/>
    <property type="match status" value="1"/>
</dbReference>
<evidence type="ECO:0000256" key="3">
    <source>
        <dbReference type="ARBA" id="ARBA00022777"/>
    </source>
</evidence>
<feature type="compositionally biased region" description="Low complexity" evidence="6">
    <location>
        <begin position="1"/>
        <end position="19"/>
    </location>
</feature>
<dbReference type="CDD" id="cd14014">
    <property type="entry name" value="STKc_PknB_like"/>
    <property type="match status" value="1"/>
</dbReference>
<dbReference type="SMART" id="SM00220">
    <property type="entry name" value="S_TKc"/>
    <property type="match status" value="1"/>
</dbReference>
<dbReference type="PROSITE" id="PS00107">
    <property type="entry name" value="PROTEIN_KINASE_ATP"/>
    <property type="match status" value="1"/>
</dbReference>
<evidence type="ECO:0000259" key="7">
    <source>
        <dbReference type="PROSITE" id="PS50011"/>
    </source>
</evidence>
<dbReference type="GO" id="GO:0005524">
    <property type="term" value="F:ATP binding"/>
    <property type="evidence" value="ECO:0007669"/>
    <property type="project" value="UniProtKB-UniRule"/>
</dbReference>
<dbReference type="PANTHER" id="PTHR43289:SF34">
    <property type="entry name" value="SERINE_THREONINE-PROTEIN KINASE YBDM-RELATED"/>
    <property type="match status" value="1"/>
</dbReference>
<evidence type="ECO:0000256" key="5">
    <source>
        <dbReference type="PROSITE-ProRule" id="PRU10141"/>
    </source>
</evidence>
<dbReference type="InterPro" id="IPR011009">
    <property type="entry name" value="Kinase-like_dom_sf"/>
</dbReference>
<gene>
    <name evidence="8" type="ORF">HNR12_001540</name>
</gene>
<dbReference type="InterPro" id="IPR000719">
    <property type="entry name" value="Prot_kinase_dom"/>
</dbReference>
<evidence type="ECO:0000256" key="6">
    <source>
        <dbReference type="SAM" id="MobiDB-lite"/>
    </source>
</evidence>
<feature type="region of interest" description="Disordered" evidence="6">
    <location>
        <begin position="1"/>
        <end position="42"/>
    </location>
</feature>
<evidence type="ECO:0000256" key="1">
    <source>
        <dbReference type="ARBA" id="ARBA00022679"/>
    </source>
</evidence>
<dbReference type="SUPFAM" id="SSF56112">
    <property type="entry name" value="Protein kinase-like (PK-like)"/>
    <property type="match status" value="1"/>
</dbReference>
<keyword evidence="9" id="KW-1185">Reference proteome</keyword>
<dbReference type="PROSITE" id="PS00108">
    <property type="entry name" value="PROTEIN_KINASE_ST"/>
    <property type="match status" value="1"/>
</dbReference>
<comment type="caution">
    <text evidence="8">The sequence shown here is derived from an EMBL/GenBank/DDBJ whole genome shotgun (WGS) entry which is preliminary data.</text>
</comment>
<dbReference type="PANTHER" id="PTHR43289">
    <property type="entry name" value="MITOGEN-ACTIVATED PROTEIN KINASE KINASE KINASE 20-RELATED"/>
    <property type="match status" value="1"/>
</dbReference>
<keyword evidence="2 5" id="KW-0547">Nucleotide-binding</keyword>
<reference evidence="8 9" key="1">
    <citation type="submission" date="2020-07" db="EMBL/GenBank/DDBJ databases">
        <title>Sequencing the genomes of 1000 actinobacteria strains.</title>
        <authorList>
            <person name="Klenk H.-P."/>
        </authorList>
    </citation>
    <scope>NUCLEOTIDE SEQUENCE [LARGE SCALE GENOMIC DNA]</scope>
    <source>
        <strain evidence="8 9">DSM 45927</strain>
    </source>
</reference>
<name>A0A853BJ14_9ACTN</name>
<dbReference type="AlphaFoldDB" id="A0A853BJ14"/>
<accession>A0A853BJ14</accession>
<dbReference type="InterPro" id="IPR017441">
    <property type="entry name" value="Protein_kinase_ATP_BS"/>
</dbReference>
<evidence type="ECO:0000313" key="9">
    <source>
        <dbReference type="Proteomes" id="UP000575985"/>
    </source>
</evidence>
<keyword evidence="1" id="KW-0808">Transferase</keyword>
<organism evidence="8 9">
    <name type="scientific">Streptomonospora nanhaiensis</name>
    <dbReference type="NCBI Taxonomy" id="1323731"/>
    <lineage>
        <taxon>Bacteria</taxon>
        <taxon>Bacillati</taxon>
        <taxon>Actinomycetota</taxon>
        <taxon>Actinomycetes</taxon>
        <taxon>Streptosporangiales</taxon>
        <taxon>Nocardiopsidaceae</taxon>
        <taxon>Streptomonospora</taxon>
    </lineage>
</organism>
<keyword evidence="8" id="KW-0449">Lipoprotein</keyword>
<protein>
    <submittedName>
        <fullName evidence="8">Outer membrane lipoprotein-sorting protein</fullName>
    </submittedName>
</protein>
<feature type="domain" description="Protein kinase" evidence="7">
    <location>
        <begin position="46"/>
        <end position="298"/>
    </location>
</feature>
<dbReference type="RefSeq" id="WP_179766810.1">
    <property type="nucleotide sequence ID" value="NZ_JACCFO010000001.1"/>
</dbReference>
<evidence type="ECO:0000256" key="4">
    <source>
        <dbReference type="ARBA" id="ARBA00022840"/>
    </source>
</evidence>
<keyword evidence="4 5" id="KW-0067">ATP-binding</keyword>
<dbReference type="GO" id="GO:0004674">
    <property type="term" value="F:protein serine/threonine kinase activity"/>
    <property type="evidence" value="ECO:0007669"/>
    <property type="project" value="TreeGrafter"/>
</dbReference>
<keyword evidence="3" id="KW-0418">Kinase</keyword>
<dbReference type="EMBL" id="JACCFO010000001">
    <property type="protein sequence ID" value="NYI95263.1"/>
    <property type="molecule type" value="Genomic_DNA"/>
</dbReference>
<dbReference type="Proteomes" id="UP000575985">
    <property type="component" value="Unassembled WGS sequence"/>
</dbReference>
<dbReference type="Gene3D" id="1.10.510.10">
    <property type="entry name" value="Transferase(Phosphotransferase) domain 1"/>
    <property type="match status" value="1"/>
</dbReference>
<dbReference type="PROSITE" id="PS50011">
    <property type="entry name" value="PROTEIN_KINASE_DOM"/>
    <property type="match status" value="1"/>
</dbReference>
<dbReference type="InterPro" id="IPR008271">
    <property type="entry name" value="Ser/Thr_kinase_AS"/>
</dbReference>
<evidence type="ECO:0000313" key="8">
    <source>
        <dbReference type="EMBL" id="NYI95263.1"/>
    </source>
</evidence>
<evidence type="ECO:0000256" key="2">
    <source>
        <dbReference type="ARBA" id="ARBA00022741"/>
    </source>
</evidence>
<dbReference type="Gene3D" id="3.30.200.20">
    <property type="entry name" value="Phosphorylase Kinase, domain 1"/>
    <property type="match status" value="1"/>
</dbReference>
<proteinExistence type="predicted"/>
<sequence length="804" mass="81241">MSGASATPGEPTAPHTGAPAPAPPAAPLPVELSPLRPEDPRTVGPYRVIGRIGAGGMGAVYGGLDEHGRCLAVKTVHAEHAADPGFRAAFAREVALLRRANGVCTAAVHAADPDAPSPWVATDYIPGRNLHQHVRQVGTLDGAMLRAFAAGTAEALAAVHAAGIVHRDIKPGNVILAPDGPKIVDFGIATAPDDAQGPDAAASYGTPGWVAPERYRGAPAAPPVDVFAWGGLVVLAATGRAPFGTGTPAELKERVLTGEPDLDGVPEDLLPLVERALAKRPEDRPAALEAFTALLDLVSDAEGADAAAGGLAERTRPLADRLRSALARYWHGVDAGWHEPALWAAAAGITLGAGAAAAGATVAGAAALAGAAGGAGASGTGAGGTAGGAGALGGLGGLGGTGAGGAATQGATGIALGKIAAATATIVVGGGVVAGGIAGYTAWAGPSPEEAVQTAAQHLEQGRGFSAEVVRQYTAEYAEQEAAAQGVAPEELVEQSRSEMVYSYAGGERPVFLASGYFLPGDESTRGRGVPQESVVAVANVDGAVYVYGTVAEDPLAEPTDPADLADPADYPAAAYGPQLIGDSLASLAESGELAEQEEPEQVGASAARVYSGPMTAQVLSEGRVERSQTTGRLWVDPETGQPLRLEHTHEEWEVRIDFTAVDEAVEVSDPQPADTTMASQDALPQVNAVIVSPVCGRVEAEGASYEVRPQVWDMSCPEAMDLAESFAAGEGEMLMDYSGTGVQTLLIGEYACEQITPSLPEGGHGGRMLGNCTTAEPVEDPGATGFSHHLGTRPVMALAPTEG</sequence>
<feature type="binding site" evidence="5">
    <location>
        <position position="74"/>
    </location>
    <ligand>
        <name>ATP</name>
        <dbReference type="ChEBI" id="CHEBI:30616"/>
    </ligand>
</feature>